<dbReference type="OrthoDB" id="10249044at2759"/>
<dbReference type="VEuPathDB" id="AmoebaDB:NfTy_037560"/>
<evidence type="ECO:0000313" key="1">
    <source>
        <dbReference type="EMBL" id="KAF0980891.1"/>
    </source>
</evidence>
<dbReference type="Proteomes" id="UP000444721">
    <property type="component" value="Unassembled WGS sequence"/>
</dbReference>
<dbReference type="GeneID" id="68119894"/>
<dbReference type="OMA" id="YQKNYIK"/>
<evidence type="ECO:0000313" key="2">
    <source>
        <dbReference type="Proteomes" id="UP000444721"/>
    </source>
</evidence>
<dbReference type="VEuPathDB" id="AmoebaDB:NF0038970"/>
<reference evidence="1 2" key="1">
    <citation type="journal article" date="2019" name="Sci. Rep.">
        <title>Nanopore sequencing improves the draft genome of the human pathogenic amoeba Naegleria fowleri.</title>
        <authorList>
            <person name="Liechti N."/>
            <person name="Schurch N."/>
            <person name="Bruggmann R."/>
            <person name="Wittwer M."/>
        </authorList>
    </citation>
    <scope>NUCLEOTIDE SEQUENCE [LARGE SCALE GENOMIC DNA]</scope>
    <source>
        <strain evidence="1 2">ATCC 30894</strain>
    </source>
</reference>
<gene>
    <name evidence="1" type="ORF">FDP41_012679</name>
</gene>
<dbReference type="VEuPathDB" id="AmoebaDB:FDP41_012679"/>
<organism evidence="1 2">
    <name type="scientific">Naegleria fowleri</name>
    <name type="common">Brain eating amoeba</name>
    <dbReference type="NCBI Taxonomy" id="5763"/>
    <lineage>
        <taxon>Eukaryota</taxon>
        <taxon>Discoba</taxon>
        <taxon>Heterolobosea</taxon>
        <taxon>Tetramitia</taxon>
        <taxon>Eutetramitia</taxon>
        <taxon>Vahlkampfiidae</taxon>
        <taxon>Naegleria</taxon>
    </lineage>
</organism>
<comment type="caution">
    <text evidence="1">The sequence shown here is derived from an EMBL/GenBank/DDBJ whole genome shotgun (WGS) entry which is preliminary data.</text>
</comment>
<dbReference type="AlphaFoldDB" id="A0A6A5C1L4"/>
<dbReference type="RefSeq" id="XP_044565604.1">
    <property type="nucleotide sequence ID" value="XM_044703224.1"/>
</dbReference>
<protein>
    <submittedName>
        <fullName evidence="1">Uncharacterized protein</fullName>
    </submittedName>
</protein>
<proteinExistence type="predicted"/>
<dbReference type="EMBL" id="VFQX01000016">
    <property type="protein sequence ID" value="KAF0980891.1"/>
    <property type="molecule type" value="Genomic_DNA"/>
</dbReference>
<accession>A0A6A5C1L4</accession>
<sequence>MSREIRPTDFDNKFLHQIKLKDLPKFLIQHANWNGVFRINAFLTRHIPPMLYNPTRWRLPLLFVVFLGWPGIYRANTSANRTSEALINARFGDEINNMTDYQKNYIKTRVLKIMAENR</sequence>
<name>A0A6A5C1L4_NAEFO</name>
<keyword evidence="2" id="KW-1185">Reference proteome</keyword>